<keyword evidence="2" id="KW-0805">Transcription regulation</keyword>
<dbReference type="FunFam" id="1.10.10.10:FF:000001">
    <property type="entry name" value="LysR family transcriptional regulator"/>
    <property type="match status" value="1"/>
</dbReference>
<dbReference type="CDD" id="cd08472">
    <property type="entry name" value="PBP2_CrgA_like_3"/>
    <property type="match status" value="1"/>
</dbReference>
<dbReference type="STRING" id="83449.BON30_21465"/>
<dbReference type="GO" id="GO:0043565">
    <property type="term" value="F:sequence-specific DNA binding"/>
    <property type="evidence" value="ECO:0007669"/>
    <property type="project" value="TreeGrafter"/>
</dbReference>
<evidence type="ECO:0000256" key="2">
    <source>
        <dbReference type="ARBA" id="ARBA00023015"/>
    </source>
</evidence>
<feature type="domain" description="HTH lysR-type" evidence="5">
    <location>
        <begin position="1"/>
        <end position="59"/>
    </location>
</feature>
<dbReference type="PANTHER" id="PTHR30537:SF72">
    <property type="entry name" value="LYSR FAMILY TRANSCRIPTIONAL REGULATOR"/>
    <property type="match status" value="1"/>
</dbReference>
<protein>
    <submittedName>
        <fullName evidence="6">LysR family transcriptional regulator</fullName>
    </submittedName>
</protein>
<sequence length="309" mass="34167">MDRFDAMRVFTRIVELGSFTKAATDLGLPRATVTLAVQQLEARLGARLLHRTTREVSATPEGQLYYRRCTRVLAEVEDAEAELAQGAGKLRGKVRIHMVAGMAAHVVIPALPEFHERYPRIDVEVGTGDRAVDLTREGVDCALRAGVVDTPHLVVRRLAPMPQATCASTLYLARRGEPHSLESLDRHWAVNYVQATTGKPYPLDFVVRGELKQVTMNGVLTVMDSEAYVSGCLAHFGLIQVPAYRLETPMAEGRLREVLANTRPPPLPLALVHPYQRKVPPRVRLFMDWIAALCSKQFGTAAEDAPAED</sequence>
<dbReference type="PANTHER" id="PTHR30537">
    <property type="entry name" value="HTH-TYPE TRANSCRIPTIONAL REGULATOR"/>
    <property type="match status" value="1"/>
</dbReference>
<dbReference type="Gene3D" id="3.40.190.290">
    <property type="match status" value="1"/>
</dbReference>
<dbReference type="InterPro" id="IPR036390">
    <property type="entry name" value="WH_DNA-bd_sf"/>
</dbReference>
<dbReference type="InterPro" id="IPR036388">
    <property type="entry name" value="WH-like_DNA-bd_sf"/>
</dbReference>
<keyword evidence="3" id="KW-0238">DNA-binding</keyword>
<reference evidence="6 7" key="2">
    <citation type="submission" date="2016-12" db="EMBL/GenBank/DDBJ databases">
        <title>Draft Genome Sequence of Cystobacter ferrugineus Strain Cbfe23.</title>
        <authorList>
            <person name="Akbar S."/>
            <person name="Dowd S.E."/>
            <person name="Stevens D.C."/>
        </authorList>
    </citation>
    <scope>NUCLEOTIDE SEQUENCE [LARGE SCALE GENOMIC DNA]</scope>
    <source>
        <strain evidence="6 7">Cbfe23</strain>
    </source>
</reference>
<evidence type="ECO:0000313" key="7">
    <source>
        <dbReference type="Proteomes" id="UP000182229"/>
    </source>
</evidence>
<reference evidence="7" key="1">
    <citation type="submission" date="2016-11" db="EMBL/GenBank/DDBJ databases">
        <authorList>
            <person name="Shukria A."/>
            <person name="Stevens D.C."/>
        </authorList>
    </citation>
    <scope>NUCLEOTIDE SEQUENCE [LARGE SCALE GENOMIC DNA]</scope>
    <source>
        <strain evidence="7">Cbfe23</strain>
    </source>
</reference>
<accession>A0A1L9B988</accession>
<dbReference type="RefSeq" id="WP_071900232.1">
    <property type="nucleotide sequence ID" value="NZ_MPIN01000005.1"/>
</dbReference>
<dbReference type="PROSITE" id="PS50931">
    <property type="entry name" value="HTH_LYSR"/>
    <property type="match status" value="1"/>
</dbReference>
<dbReference type="GO" id="GO:0003700">
    <property type="term" value="F:DNA-binding transcription factor activity"/>
    <property type="evidence" value="ECO:0007669"/>
    <property type="project" value="InterPro"/>
</dbReference>
<dbReference type="SUPFAM" id="SSF53850">
    <property type="entry name" value="Periplasmic binding protein-like II"/>
    <property type="match status" value="1"/>
</dbReference>
<evidence type="ECO:0000256" key="4">
    <source>
        <dbReference type="ARBA" id="ARBA00023163"/>
    </source>
</evidence>
<dbReference type="InterPro" id="IPR000847">
    <property type="entry name" value="LysR_HTH_N"/>
</dbReference>
<dbReference type="Pfam" id="PF00126">
    <property type="entry name" value="HTH_1"/>
    <property type="match status" value="1"/>
</dbReference>
<dbReference type="Pfam" id="PF03466">
    <property type="entry name" value="LysR_substrate"/>
    <property type="match status" value="1"/>
</dbReference>
<comment type="similarity">
    <text evidence="1">Belongs to the LysR transcriptional regulatory family.</text>
</comment>
<name>A0A1L9B988_9BACT</name>
<dbReference type="InterPro" id="IPR005119">
    <property type="entry name" value="LysR_subst-bd"/>
</dbReference>
<dbReference type="Proteomes" id="UP000182229">
    <property type="component" value="Unassembled WGS sequence"/>
</dbReference>
<evidence type="ECO:0000256" key="3">
    <source>
        <dbReference type="ARBA" id="ARBA00023125"/>
    </source>
</evidence>
<organism evidence="6 7">
    <name type="scientific">Cystobacter ferrugineus</name>
    <dbReference type="NCBI Taxonomy" id="83449"/>
    <lineage>
        <taxon>Bacteria</taxon>
        <taxon>Pseudomonadati</taxon>
        <taxon>Myxococcota</taxon>
        <taxon>Myxococcia</taxon>
        <taxon>Myxococcales</taxon>
        <taxon>Cystobacterineae</taxon>
        <taxon>Archangiaceae</taxon>
        <taxon>Cystobacter</taxon>
    </lineage>
</organism>
<gene>
    <name evidence="6" type="ORF">BON30_21465</name>
</gene>
<evidence type="ECO:0000313" key="6">
    <source>
        <dbReference type="EMBL" id="OJH38798.1"/>
    </source>
</evidence>
<dbReference type="SUPFAM" id="SSF46785">
    <property type="entry name" value="Winged helix' DNA-binding domain"/>
    <property type="match status" value="1"/>
</dbReference>
<keyword evidence="4" id="KW-0804">Transcription</keyword>
<proteinExistence type="inferred from homology"/>
<dbReference type="Gene3D" id="1.10.10.10">
    <property type="entry name" value="Winged helix-like DNA-binding domain superfamily/Winged helix DNA-binding domain"/>
    <property type="match status" value="1"/>
</dbReference>
<keyword evidence="7" id="KW-1185">Reference proteome</keyword>
<evidence type="ECO:0000259" key="5">
    <source>
        <dbReference type="PROSITE" id="PS50931"/>
    </source>
</evidence>
<dbReference type="EMBL" id="MPIN01000005">
    <property type="protein sequence ID" value="OJH38798.1"/>
    <property type="molecule type" value="Genomic_DNA"/>
</dbReference>
<evidence type="ECO:0000256" key="1">
    <source>
        <dbReference type="ARBA" id="ARBA00009437"/>
    </source>
</evidence>
<dbReference type="GO" id="GO:0006351">
    <property type="term" value="P:DNA-templated transcription"/>
    <property type="evidence" value="ECO:0007669"/>
    <property type="project" value="TreeGrafter"/>
</dbReference>
<dbReference type="AlphaFoldDB" id="A0A1L9B988"/>
<comment type="caution">
    <text evidence="6">The sequence shown here is derived from an EMBL/GenBank/DDBJ whole genome shotgun (WGS) entry which is preliminary data.</text>
</comment>
<dbReference type="OrthoDB" id="5416547at2"/>
<dbReference type="InterPro" id="IPR058163">
    <property type="entry name" value="LysR-type_TF_proteobact-type"/>
</dbReference>